<comment type="caution">
    <text evidence="2">The sequence shown here is derived from an EMBL/GenBank/DDBJ whole genome shotgun (WGS) entry which is preliminary data.</text>
</comment>
<evidence type="ECO:0000256" key="1">
    <source>
        <dbReference type="SAM" id="Phobius"/>
    </source>
</evidence>
<feature type="transmembrane region" description="Helical" evidence="1">
    <location>
        <begin position="89"/>
        <end position="110"/>
    </location>
</feature>
<proteinExistence type="predicted"/>
<keyword evidence="1" id="KW-0812">Transmembrane</keyword>
<dbReference type="AlphaFoldDB" id="A0A2W2F7Y6"/>
<evidence type="ECO:0000313" key="3">
    <source>
        <dbReference type="Proteomes" id="UP000248544"/>
    </source>
</evidence>
<name>A0A2W2F7Y6_9ACTN</name>
<keyword evidence="3" id="KW-1185">Reference proteome</keyword>
<feature type="transmembrane region" description="Helical" evidence="1">
    <location>
        <begin position="54"/>
        <end position="82"/>
    </location>
</feature>
<dbReference type="Proteomes" id="UP000248544">
    <property type="component" value="Unassembled WGS sequence"/>
</dbReference>
<evidence type="ECO:0000313" key="2">
    <source>
        <dbReference type="EMBL" id="PZG24305.1"/>
    </source>
</evidence>
<keyword evidence="1" id="KW-1133">Transmembrane helix</keyword>
<reference evidence="2 3" key="1">
    <citation type="submission" date="2018-01" db="EMBL/GenBank/DDBJ databases">
        <title>Draft genome sequence of Sphaerisporangium sp. 7K107.</title>
        <authorList>
            <person name="Sahin N."/>
            <person name="Saygin H."/>
            <person name="Ay H."/>
        </authorList>
    </citation>
    <scope>NUCLEOTIDE SEQUENCE [LARGE SCALE GENOMIC DNA]</scope>
    <source>
        <strain evidence="2 3">7K107</strain>
    </source>
</reference>
<sequence length="153" mass="16736">MTFPVPEPPEPRLLARLLVVYIVVFVALPVQMLLNGDAVARSIMRNNPSLDPAHLDFAVAGAHIYSGGLHALDIALTLWLVLKPRKGRTWARIAFTGYLVFASLASLVSAAAGSEYLWAVIASDVLHIVMFALLWWPKRVRAYFAAARSGARA</sequence>
<dbReference type="RefSeq" id="WP_111171727.1">
    <property type="nucleotide sequence ID" value="NZ_POUA01000503.1"/>
</dbReference>
<protein>
    <submittedName>
        <fullName evidence="2">Uncharacterized protein</fullName>
    </submittedName>
</protein>
<accession>A0A2W2F7Y6</accession>
<feature type="transmembrane region" description="Helical" evidence="1">
    <location>
        <begin position="116"/>
        <end position="136"/>
    </location>
</feature>
<organism evidence="2 3">
    <name type="scientific">Spongiactinospora gelatinilytica</name>
    <dbReference type="NCBI Taxonomy" id="2666298"/>
    <lineage>
        <taxon>Bacteria</taxon>
        <taxon>Bacillati</taxon>
        <taxon>Actinomycetota</taxon>
        <taxon>Actinomycetes</taxon>
        <taxon>Streptosporangiales</taxon>
        <taxon>Streptosporangiaceae</taxon>
        <taxon>Spongiactinospora</taxon>
    </lineage>
</organism>
<keyword evidence="1" id="KW-0472">Membrane</keyword>
<feature type="transmembrane region" description="Helical" evidence="1">
    <location>
        <begin position="13"/>
        <end position="34"/>
    </location>
</feature>
<dbReference type="EMBL" id="POUA01000503">
    <property type="protein sequence ID" value="PZG24305.1"/>
    <property type="molecule type" value="Genomic_DNA"/>
</dbReference>
<gene>
    <name evidence="2" type="ORF">C1I98_35755</name>
</gene>